<accession>A0A0C9YFD9</accession>
<keyword evidence="2" id="KW-1185">Reference proteome</keyword>
<organism evidence="1 2">
    <name type="scientific">Pisolithus microcarpus 441</name>
    <dbReference type="NCBI Taxonomy" id="765257"/>
    <lineage>
        <taxon>Eukaryota</taxon>
        <taxon>Fungi</taxon>
        <taxon>Dikarya</taxon>
        <taxon>Basidiomycota</taxon>
        <taxon>Agaricomycotina</taxon>
        <taxon>Agaricomycetes</taxon>
        <taxon>Agaricomycetidae</taxon>
        <taxon>Boletales</taxon>
        <taxon>Sclerodermatineae</taxon>
        <taxon>Pisolithaceae</taxon>
        <taxon>Pisolithus</taxon>
    </lineage>
</organism>
<proteinExistence type="predicted"/>
<reference evidence="1 2" key="1">
    <citation type="submission" date="2014-04" db="EMBL/GenBank/DDBJ databases">
        <authorList>
            <consortium name="DOE Joint Genome Institute"/>
            <person name="Kuo A."/>
            <person name="Kohler A."/>
            <person name="Costa M.D."/>
            <person name="Nagy L.G."/>
            <person name="Floudas D."/>
            <person name="Copeland A."/>
            <person name="Barry K.W."/>
            <person name="Cichocki N."/>
            <person name="Veneault-Fourrey C."/>
            <person name="LaButti K."/>
            <person name="Lindquist E.A."/>
            <person name="Lipzen A."/>
            <person name="Lundell T."/>
            <person name="Morin E."/>
            <person name="Murat C."/>
            <person name="Sun H."/>
            <person name="Tunlid A."/>
            <person name="Henrissat B."/>
            <person name="Grigoriev I.V."/>
            <person name="Hibbett D.S."/>
            <person name="Martin F."/>
            <person name="Nordberg H.P."/>
            <person name="Cantor M.N."/>
            <person name="Hua S.X."/>
        </authorList>
    </citation>
    <scope>NUCLEOTIDE SEQUENCE [LARGE SCALE GENOMIC DNA]</scope>
    <source>
        <strain evidence="1 2">441</strain>
    </source>
</reference>
<sequence length="124" mass="14312">MESNTDIIAEVLVRKAWFSMSLLDIFIPPSMVFTVLAHRVFHQTCKGISPNLRRCVDRWMRSTAQVVTGRQEGAQLDDTVTRNRFVLDMSPVRMLTVQEHRLSYLLHLACMSPTLRSVNHPCHF</sequence>
<gene>
    <name evidence="1" type="ORF">PISMIDRAFT_329579</name>
</gene>
<name>A0A0C9YFD9_9AGAM</name>
<dbReference type="Proteomes" id="UP000054018">
    <property type="component" value="Unassembled WGS sequence"/>
</dbReference>
<reference evidence="2" key="2">
    <citation type="submission" date="2015-01" db="EMBL/GenBank/DDBJ databases">
        <title>Evolutionary Origins and Diversification of the Mycorrhizal Mutualists.</title>
        <authorList>
            <consortium name="DOE Joint Genome Institute"/>
            <consortium name="Mycorrhizal Genomics Consortium"/>
            <person name="Kohler A."/>
            <person name="Kuo A."/>
            <person name="Nagy L.G."/>
            <person name="Floudas D."/>
            <person name="Copeland A."/>
            <person name="Barry K.W."/>
            <person name="Cichocki N."/>
            <person name="Veneault-Fourrey C."/>
            <person name="LaButti K."/>
            <person name="Lindquist E.A."/>
            <person name="Lipzen A."/>
            <person name="Lundell T."/>
            <person name="Morin E."/>
            <person name="Murat C."/>
            <person name="Riley R."/>
            <person name="Ohm R."/>
            <person name="Sun H."/>
            <person name="Tunlid A."/>
            <person name="Henrissat B."/>
            <person name="Grigoriev I.V."/>
            <person name="Hibbett D.S."/>
            <person name="Martin F."/>
        </authorList>
    </citation>
    <scope>NUCLEOTIDE SEQUENCE [LARGE SCALE GENOMIC DNA]</scope>
    <source>
        <strain evidence="2">441</strain>
    </source>
</reference>
<evidence type="ECO:0000313" key="2">
    <source>
        <dbReference type="Proteomes" id="UP000054018"/>
    </source>
</evidence>
<evidence type="ECO:0000313" key="1">
    <source>
        <dbReference type="EMBL" id="KIK15306.1"/>
    </source>
</evidence>
<dbReference type="HOGENOM" id="CLU_2004814_0_0_1"/>
<dbReference type="AlphaFoldDB" id="A0A0C9YFD9"/>
<dbReference type="EMBL" id="KN833897">
    <property type="protein sequence ID" value="KIK15306.1"/>
    <property type="molecule type" value="Genomic_DNA"/>
</dbReference>
<protein>
    <submittedName>
        <fullName evidence="1">Uncharacterized protein</fullName>
    </submittedName>
</protein>